<dbReference type="Proteomes" id="UP001642405">
    <property type="component" value="Unassembled WGS sequence"/>
</dbReference>
<reference evidence="17 18" key="1">
    <citation type="submission" date="2024-01" db="EMBL/GenBank/DDBJ databases">
        <authorList>
            <person name="Allen C."/>
            <person name="Tagirdzhanova G."/>
        </authorList>
    </citation>
    <scope>NUCLEOTIDE SEQUENCE [LARGE SCALE GENOMIC DNA]</scope>
</reference>
<dbReference type="Gene3D" id="3.10.350.10">
    <property type="entry name" value="LysM domain"/>
    <property type="match status" value="1"/>
</dbReference>
<feature type="signal peptide" evidence="14">
    <location>
        <begin position="1"/>
        <end position="27"/>
    </location>
</feature>
<evidence type="ECO:0000256" key="11">
    <source>
        <dbReference type="ARBA" id="ARBA00023295"/>
    </source>
</evidence>
<evidence type="ECO:0000259" key="16">
    <source>
        <dbReference type="PROSITE" id="PS51910"/>
    </source>
</evidence>
<feature type="domain" description="LysM" evidence="15">
    <location>
        <begin position="387"/>
        <end position="435"/>
    </location>
</feature>
<dbReference type="Pfam" id="PF14856">
    <property type="entry name" value="Hce2"/>
    <property type="match status" value="1"/>
</dbReference>
<feature type="chain" id="PRO_5045509629" description="chitinase" evidence="14">
    <location>
        <begin position="28"/>
        <end position="1456"/>
    </location>
</feature>
<dbReference type="InterPro" id="IPR011583">
    <property type="entry name" value="Chitinase_II/V-like_cat"/>
</dbReference>
<dbReference type="EMBL" id="CAWUHB010000076">
    <property type="protein sequence ID" value="CAK7233697.1"/>
    <property type="molecule type" value="Genomic_DNA"/>
</dbReference>
<name>A0ABP0CNI1_9PEZI</name>
<feature type="domain" description="GH18" evidence="16">
    <location>
        <begin position="469"/>
        <end position="852"/>
    </location>
</feature>
<accession>A0ABP0CNI1</accession>
<comment type="similarity">
    <text evidence="3">Belongs to the glycosyl hydrolase 18 family. Chitinase class V subfamily.</text>
</comment>
<dbReference type="SUPFAM" id="SSF54556">
    <property type="entry name" value="Chitinase insertion domain"/>
    <property type="match status" value="1"/>
</dbReference>
<keyword evidence="12" id="KW-0624">Polysaccharide degradation</keyword>
<dbReference type="SUPFAM" id="SSF51445">
    <property type="entry name" value="(Trans)glycosidases"/>
    <property type="match status" value="1"/>
</dbReference>
<evidence type="ECO:0000256" key="5">
    <source>
        <dbReference type="ARBA" id="ARBA00022525"/>
    </source>
</evidence>
<dbReference type="CDD" id="cd00118">
    <property type="entry name" value="LysM"/>
    <property type="match status" value="1"/>
</dbReference>
<dbReference type="InterPro" id="IPR036779">
    <property type="entry name" value="LysM_dom_sf"/>
</dbReference>
<evidence type="ECO:0000256" key="4">
    <source>
        <dbReference type="ARBA" id="ARBA00012729"/>
    </source>
</evidence>
<evidence type="ECO:0000256" key="14">
    <source>
        <dbReference type="SAM" id="SignalP"/>
    </source>
</evidence>
<dbReference type="Gene3D" id="3.20.20.80">
    <property type="entry name" value="Glycosidases"/>
    <property type="match status" value="1"/>
</dbReference>
<evidence type="ECO:0000256" key="13">
    <source>
        <dbReference type="RuleBase" id="RU000489"/>
    </source>
</evidence>
<dbReference type="SMART" id="SM00636">
    <property type="entry name" value="Glyco_18"/>
    <property type="match status" value="1"/>
</dbReference>
<dbReference type="SMART" id="SM00257">
    <property type="entry name" value="LysM"/>
    <property type="match status" value="2"/>
</dbReference>
<dbReference type="InterPro" id="IPR018392">
    <property type="entry name" value="LysM"/>
</dbReference>
<organism evidence="17 18">
    <name type="scientific">Sporothrix curviconia</name>
    <dbReference type="NCBI Taxonomy" id="1260050"/>
    <lineage>
        <taxon>Eukaryota</taxon>
        <taxon>Fungi</taxon>
        <taxon>Dikarya</taxon>
        <taxon>Ascomycota</taxon>
        <taxon>Pezizomycotina</taxon>
        <taxon>Sordariomycetes</taxon>
        <taxon>Sordariomycetidae</taxon>
        <taxon>Ophiostomatales</taxon>
        <taxon>Ophiostomataceae</taxon>
        <taxon>Sporothrix</taxon>
    </lineage>
</organism>
<protein>
    <recommendedName>
        <fullName evidence="4">chitinase</fullName>
        <ecNumber evidence="4">3.2.1.14</ecNumber>
    </recommendedName>
</protein>
<keyword evidence="11 13" id="KW-0326">Glycosidase</keyword>
<keyword evidence="14" id="KW-0732">Signal</keyword>
<feature type="domain" description="LysM" evidence="15">
    <location>
        <begin position="323"/>
        <end position="368"/>
    </location>
</feature>
<dbReference type="PROSITE" id="PS01095">
    <property type="entry name" value="GH18_1"/>
    <property type="match status" value="1"/>
</dbReference>
<keyword evidence="7 13" id="KW-0378">Hydrolase</keyword>
<comment type="caution">
    <text evidence="17">The sequence shown here is derived from an EMBL/GenBank/DDBJ whole genome shotgun (WGS) entry which is preliminary data.</text>
</comment>
<keyword evidence="8" id="KW-0146">Chitin degradation</keyword>
<evidence type="ECO:0000256" key="3">
    <source>
        <dbReference type="ARBA" id="ARBA00008682"/>
    </source>
</evidence>
<comment type="subcellular location">
    <subcellularLocation>
        <location evidence="2">Secreted</location>
    </subcellularLocation>
</comment>
<dbReference type="InterPro" id="IPR053214">
    <property type="entry name" value="LysM12-like"/>
</dbReference>
<dbReference type="PANTHER" id="PTHR47700:SF1">
    <property type="entry name" value="CHITINASE"/>
    <property type="match status" value="1"/>
</dbReference>
<dbReference type="InterPro" id="IPR029226">
    <property type="entry name" value="Ecp2-like"/>
</dbReference>
<dbReference type="Pfam" id="PF01476">
    <property type="entry name" value="LysM"/>
    <property type="match status" value="1"/>
</dbReference>
<dbReference type="PANTHER" id="PTHR47700">
    <property type="entry name" value="V CHITINASE, PUTATIVE (AFU_ORTHOLOGUE AFUA_6G13720)-RELATED"/>
    <property type="match status" value="1"/>
</dbReference>
<evidence type="ECO:0000256" key="1">
    <source>
        <dbReference type="ARBA" id="ARBA00000822"/>
    </source>
</evidence>
<keyword evidence="9" id="KW-0843">Virulence</keyword>
<proteinExistence type="inferred from homology"/>
<keyword evidence="5" id="KW-0964">Secreted</keyword>
<keyword evidence="6" id="KW-0147">Chitin-binding</keyword>
<dbReference type="InterPro" id="IPR001579">
    <property type="entry name" value="Glyco_hydro_18_chit_AS"/>
</dbReference>
<evidence type="ECO:0000256" key="8">
    <source>
        <dbReference type="ARBA" id="ARBA00023024"/>
    </source>
</evidence>
<dbReference type="EC" id="3.2.1.14" evidence="4"/>
<comment type="catalytic activity">
    <reaction evidence="1">
        <text>Random endo-hydrolysis of N-acetyl-beta-D-glucosaminide (1-&gt;4)-beta-linkages in chitin and chitodextrins.</text>
        <dbReference type="EC" id="3.2.1.14"/>
    </reaction>
</comment>
<dbReference type="Pfam" id="PF00704">
    <property type="entry name" value="Glyco_hydro_18"/>
    <property type="match status" value="1"/>
</dbReference>
<evidence type="ECO:0000256" key="12">
    <source>
        <dbReference type="ARBA" id="ARBA00023326"/>
    </source>
</evidence>
<dbReference type="InterPro" id="IPR029070">
    <property type="entry name" value="Chitinase_insertion_sf"/>
</dbReference>
<dbReference type="InterPro" id="IPR017853">
    <property type="entry name" value="GH"/>
</dbReference>
<keyword evidence="10" id="KW-0119">Carbohydrate metabolism</keyword>
<gene>
    <name evidence="17" type="ORF">SCUCBS95973_008685</name>
</gene>
<dbReference type="InterPro" id="IPR001223">
    <property type="entry name" value="Glyco_hydro18_cat"/>
</dbReference>
<evidence type="ECO:0000256" key="6">
    <source>
        <dbReference type="ARBA" id="ARBA00022669"/>
    </source>
</evidence>
<evidence type="ECO:0000256" key="9">
    <source>
        <dbReference type="ARBA" id="ARBA00023026"/>
    </source>
</evidence>
<dbReference type="CDD" id="cd02878">
    <property type="entry name" value="GH18_zymocin_alpha"/>
    <property type="match status" value="1"/>
</dbReference>
<dbReference type="Gene3D" id="3.10.50.10">
    <property type="match status" value="1"/>
</dbReference>
<evidence type="ECO:0000256" key="7">
    <source>
        <dbReference type="ARBA" id="ARBA00022801"/>
    </source>
</evidence>
<evidence type="ECO:0000313" key="17">
    <source>
        <dbReference type="EMBL" id="CAK7233697.1"/>
    </source>
</evidence>
<sequence length="1456" mass="155120">MFPSWMTSTAVASIMLLSSGLISGVEAGFKLRQPASPSYQSRNNNCPPSCAVTGFDPANWPIYNSIQDLGRCQETIFYHMSLYDTVDDWFPTHRVYACKSYGSLPSPGPASSTMDVQQTVANATFTVGHWDENAPDGIDLRTLSSSVRKMLNAGYQITRGGPVSAASTTKRPQVLFAQNTQGTVGLYVGKDVQSISYVVDALQGLEATLTANNDTTGTVAMELCGTNYDADHVIGFIATSNTSFAPVQQVLQSWYNATCLDFNSTQTFTSPVGYTAPLTVSSGGLNSTASNSTLGARNAHLHAHEKRTRFHARQALAPRADCTTIQVVSGDSCATLASKCGISAADFTTYNPSSTLCSTLVAGEHVCCSAGTLPDFAPSPESDGSCYSYVVGMGDNCAVLSANYDLTNELIESFNNDTWGWEGCDNVLLGAVICLSTGAPPVPAILANAVCGPQTPGTVIAPTDTYNFPIVLGYYEGYGMDRSCLYQDISQLPAGLTHVHFAFGTLDPTTYAVSVGSLASGFEFDNFVKLGSAFHRVLTIGGWSFSTDPSTYFIFRDGVTSANRVAMATAIANFITQNDLDGVDIDWEYPGAPDIPGIPAASTDDGANYLDFLIILKNLLPGKTVSIAAPSSYWYLKNFPIQEISEVIDYIVYMTYDLHGQWDSGNSYSQDGCTSGTCLRSHVNLTETLNSLSMVTKAGVPAAKIITGVTSYGRSFGMTDPNCYGPECTYGGTASDSTATPGPCTVTAGYLADAEIYEIISGVASDITKRQSLSSRVNQYYTDESSNSQILVYDTDQWVSFLTPELLVGRKAIYNALGMGGSANWAVDLETYNEPPGSVPTWSQFLEAVNLGLDPLSELSVDPSAISGNWTTLTCTDPAVVDATTMTPEERWAELDGIDAWNDVINIWTTVDRAAGGIYLSESISNSINGPEDSNCGVLGATSNCDTIKLCNDFAGTTDSGPAAYELWNSLVYVHEMYETVHDTIVQAAALYLDPTYASFEDTFAPVPPPDTTWSTILTALISFGSSLIVSSAFTNLISEIPAFAAAAVKSDTVIQDNLHNVVSGVQTFGAGLTALYVKANAGSWTTVSQDTMSAYLGLAVNHWANLTEYQLSQIFSGTDDTLPTLSSLISGGQMLEGSGGSPQMGTSSSTTTMIEADILLAFYSMAIPAVWGTEALNAFVMDTGSDCSDLSVADEYIDSSTQKTTQACIDDHLYFLVYPKGVARQDCDDDDDTEDECTVDTKFSAPDGASSLDGTQWGGITVTQLVNGSVRSYQANGNANGGAALDPTSTTSLTSLVNQDITTPGYINFPVCSGEFAFSVWLKDSDRTLPNWPCYVAPTKSDCQSSSFIDETSDGSPSVDDCMQIVNNIIGTNGEWTTQVVGKNQRELVSYGSCKFGVQATDEHGNVNFQVAAQDIVDIITDSISKFGGSGKIGAKGYMDCDGNINSQDIEWGIY</sequence>
<evidence type="ECO:0000256" key="2">
    <source>
        <dbReference type="ARBA" id="ARBA00004613"/>
    </source>
</evidence>
<evidence type="ECO:0000256" key="10">
    <source>
        <dbReference type="ARBA" id="ARBA00023277"/>
    </source>
</evidence>
<dbReference type="SUPFAM" id="SSF54106">
    <property type="entry name" value="LysM domain"/>
    <property type="match status" value="1"/>
</dbReference>
<dbReference type="PROSITE" id="PS51782">
    <property type="entry name" value="LYSM"/>
    <property type="match status" value="2"/>
</dbReference>
<evidence type="ECO:0000259" key="15">
    <source>
        <dbReference type="PROSITE" id="PS51782"/>
    </source>
</evidence>
<dbReference type="PROSITE" id="PS51910">
    <property type="entry name" value="GH18_2"/>
    <property type="match status" value="1"/>
</dbReference>
<evidence type="ECO:0000313" key="18">
    <source>
        <dbReference type="Proteomes" id="UP001642405"/>
    </source>
</evidence>
<keyword evidence="18" id="KW-1185">Reference proteome</keyword>